<evidence type="ECO:0000313" key="2">
    <source>
        <dbReference type="Proteomes" id="UP000626244"/>
    </source>
</evidence>
<name>A0A8J3F1Q2_9BACI</name>
<comment type="caution">
    <text evidence="1">The sequence shown here is derived from an EMBL/GenBank/DDBJ whole genome shotgun (WGS) entry which is preliminary data.</text>
</comment>
<proteinExistence type="predicted"/>
<keyword evidence="2" id="KW-1185">Reference proteome</keyword>
<dbReference type="RefSeq" id="WP_087998246.1">
    <property type="nucleotide sequence ID" value="NZ_BMHB01000001.1"/>
</dbReference>
<accession>A0A8J3F1Q2</accession>
<dbReference type="AlphaFoldDB" id="A0A8J3F1Q2"/>
<dbReference type="OrthoDB" id="7619731at2"/>
<dbReference type="EMBL" id="BMHB01000001">
    <property type="protein sequence ID" value="GGI13581.1"/>
    <property type="molecule type" value="Genomic_DNA"/>
</dbReference>
<reference evidence="2" key="1">
    <citation type="journal article" date="2019" name="Int. J. Syst. Evol. Microbiol.">
        <title>The Global Catalogue of Microorganisms (GCM) 10K type strain sequencing project: providing services to taxonomists for standard genome sequencing and annotation.</title>
        <authorList>
            <consortium name="The Broad Institute Genomics Platform"/>
            <consortium name="The Broad Institute Genome Sequencing Center for Infectious Disease"/>
            <person name="Wu L."/>
            <person name="Ma J."/>
        </authorList>
    </citation>
    <scope>NUCLEOTIDE SEQUENCE [LARGE SCALE GENOMIC DNA]</scope>
    <source>
        <strain evidence="2">CGMCC 1.14993</strain>
    </source>
</reference>
<protein>
    <submittedName>
        <fullName evidence="1">Membrane protein</fullName>
    </submittedName>
</protein>
<evidence type="ECO:0000313" key="1">
    <source>
        <dbReference type="EMBL" id="GGI13581.1"/>
    </source>
</evidence>
<dbReference type="InterPro" id="IPR021247">
    <property type="entry name" value="DUF2785"/>
</dbReference>
<gene>
    <name evidence="1" type="ORF">GCM10007380_18630</name>
</gene>
<sequence length="276" mass="32482">MKNEQYLIEQLENIRENDYMIPKNESHYEIAKQMLDHIGSVNPYLRDDLIYSTLSKWIKNDVFTPGELREFLQVSIDDEHLLFGLGETNTDSVFTRAFSVLIIAVILLKHNEKQFISIEELELVKEHVFLFAKSENDVRGYVEEKGWAHSVAHLADCLDELAKCNDLNENDLRTILELILFRAMESQNVFDCEEDERLVTAANSILKRDVLSSEEICKWMEQFQNVNKTGDYITDYYIKINAKHFLRSLYFRVDFQDEAFKETITSILLKLNRYRS</sequence>
<organism evidence="1 2">
    <name type="scientific">Gottfriedia solisilvae</name>
    <dbReference type="NCBI Taxonomy" id="1516104"/>
    <lineage>
        <taxon>Bacteria</taxon>
        <taxon>Bacillati</taxon>
        <taxon>Bacillota</taxon>
        <taxon>Bacilli</taxon>
        <taxon>Bacillales</taxon>
        <taxon>Bacillaceae</taxon>
        <taxon>Gottfriedia</taxon>
    </lineage>
</organism>
<dbReference type="Pfam" id="PF10978">
    <property type="entry name" value="DUF2785"/>
    <property type="match status" value="1"/>
</dbReference>
<dbReference type="Proteomes" id="UP000626244">
    <property type="component" value="Unassembled WGS sequence"/>
</dbReference>